<sequence>MASQAVGPSSAQPSAQNSEDARASKRSAREQFDRFYKQELVIQSAAMPKDELPSCTALFDKCLQCFALFPQFRHVYRHGHFSDCADKVDDFKACLTLRGLDADEKYRAWIERRAELAARKRLSKQSVEEFWTIRTGRDGRVIDEEFESPEFPDGHNATKSDSQDRSFRPGSTQCLLQASSANYLDGKMKIGFLISQRHLNAGLAQYDTSGLGETSCEVNVPCSICTTN</sequence>
<dbReference type="PANTHER" id="PTHR28052:SF1">
    <property type="entry name" value="UPF0545 PROTEIN C22ORF39"/>
    <property type="match status" value="1"/>
</dbReference>
<organism evidence="2 3">
    <name type="scientific">Tilletia horrida</name>
    <dbReference type="NCBI Taxonomy" id="155126"/>
    <lineage>
        <taxon>Eukaryota</taxon>
        <taxon>Fungi</taxon>
        <taxon>Dikarya</taxon>
        <taxon>Basidiomycota</taxon>
        <taxon>Ustilaginomycotina</taxon>
        <taxon>Exobasidiomycetes</taxon>
        <taxon>Tilletiales</taxon>
        <taxon>Tilletiaceae</taxon>
        <taxon>Tilletia</taxon>
    </lineage>
</organism>
<accession>A0AAN6GSI4</accession>
<evidence type="ECO:0000313" key="3">
    <source>
        <dbReference type="Proteomes" id="UP001176517"/>
    </source>
</evidence>
<keyword evidence="3" id="KW-1185">Reference proteome</keyword>
<evidence type="ECO:0000256" key="1">
    <source>
        <dbReference type="SAM" id="MobiDB-lite"/>
    </source>
</evidence>
<dbReference type="InterPro" id="IPR021475">
    <property type="entry name" value="Pants/Emi1-like"/>
</dbReference>
<dbReference type="PANTHER" id="PTHR28052">
    <property type="entry name" value="UPF0545 PROTEIN C22ORF39"/>
    <property type="match status" value="1"/>
</dbReference>
<protein>
    <submittedName>
        <fullName evidence="2">Uncharacterized protein</fullName>
    </submittedName>
</protein>
<feature type="compositionally biased region" description="Polar residues" evidence="1">
    <location>
        <begin position="1"/>
        <end position="18"/>
    </location>
</feature>
<evidence type="ECO:0000313" key="2">
    <source>
        <dbReference type="EMBL" id="KAK0555883.1"/>
    </source>
</evidence>
<feature type="compositionally biased region" description="Basic and acidic residues" evidence="1">
    <location>
        <begin position="19"/>
        <end position="28"/>
    </location>
</feature>
<dbReference type="Proteomes" id="UP001176517">
    <property type="component" value="Unassembled WGS sequence"/>
</dbReference>
<dbReference type="EMBL" id="JAPDMZ010000023">
    <property type="protein sequence ID" value="KAK0555883.1"/>
    <property type="molecule type" value="Genomic_DNA"/>
</dbReference>
<proteinExistence type="predicted"/>
<name>A0AAN6GSI4_9BASI</name>
<dbReference type="AlphaFoldDB" id="A0AAN6GSI4"/>
<feature type="region of interest" description="Disordered" evidence="1">
    <location>
        <begin position="146"/>
        <end position="170"/>
    </location>
</feature>
<comment type="caution">
    <text evidence="2">The sequence shown here is derived from an EMBL/GenBank/DDBJ whole genome shotgun (WGS) entry which is preliminary data.</text>
</comment>
<reference evidence="2" key="1">
    <citation type="journal article" date="2023" name="PhytoFront">
        <title>Draft Genome Resources of Seven Strains of Tilletia horrida, Causal Agent of Kernel Smut of Rice.</title>
        <authorList>
            <person name="Khanal S."/>
            <person name="Antony Babu S."/>
            <person name="Zhou X.G."/>
        </authorList>
    </citation>
    <scope>NUCLEOTIDE SEQUENCE</scope>
    <source>
        <strain evidence="2">TX6</strain>
    </source>
</reference>
<feature type="region of interest" description="Disordered" evidence="1">
    <location>
        <begin position="1"/>
        <end position="28"/>
    </location>
</feature>
<feature type="compositionally biased region" description="Basic and acidic residues" evidence="1">
    <location>
        <begin position="152"/>
        <end position="167"/>
    </location>
</feature>
<dbReference type="Pfam" id="PF11326">
    <property type="entry name" value="PANTS-like"/>
    <property type="match status" value="1"/>
</dbReference>
<gene>
    <name evidence="2" type="ORF">OC846_001549</name>
</gene>